<organism evidence="8 9">
    <name type="scientific">Pedobacter hiemivivus</name>
    <dbReference type="NCBI Taxonomy" id="2530454"/>
    <lineage>
        <taxon>Bacteria</taxon>
        <taxon>Pseudomonadati</taxon>
        <taxon>Bacteroidota</taxon>
        <taxon>Sphingobacteriia</taxon>
        <taxon>Sphingobacteriales</taxon>
        <taxon>Sphingobacteriaceae</taxon>
        <taxon>Pedobacter</taxon>
    </lineage>
</organism>
<keyword evidence="6 8" id="KW-0012">Acyltransferase</keyword>
<accession>A0A4R0ML94</accession>
<dbReference type="EMBL" id="SJSM01000023">
    <property type="protein sequence ID" value="TCC87430.1"/>
    <property type="molecule type" value="Genomic_DNA"/>
</dbReference>
<keyword evidence="3" id="KW-0997">Cell inner membrane</keyword>
<keyword evidence="2" id="KW-1003">Cell membrane</keyword>
<dbReference type="AlphaFoldDB" id="A0A4R0ML94"/>
<dbReference type="InterPro" id="IPR004960">
    <property type="entry name" value="LipA_acyltrans"/>
</dbReference>
<evidence type="ECO:0000256" key="3">
    <source>
        <dbReference type="ARBA" id="ARBA00022519"/>
    </source>
</evidence>
<keyword evidence="5 7" id="KW-0472">Membrane</keyword>
<sequence>MKMKQVLQTVAYRSVYTVAYALSLLPMAFLYAMASFTFFLAYYIIGYRKTVVIQNIARSFPDHQYGEIHAIVKKFYVCFASYFAEIIKNISTPAEALDKKIIFENLELIDQYINSGRNVIACLGHCGNWEMLNFIPYKMRHETYAVYKPLKSEVMNRLMIKLRSRFGMKLIPDRAVIRHILSKNSGPAVYLFLSDQCPRIKEEKYRFTLLNQETYVFSGMEKLARVGRTAVIYLHITQLSRGNYKIICIPICSVAESVNEGEITKKYVDLLAENIKEEPYGWLWTHKRWKR</sequence>
<evidence type="ECO:0000313" key="8">
    <source>
        <dbReference type="EMBL" id="TCC87430.1"/>
    </source>
</evidence>
<comment type="caution">
    <text evidence="8">The sequence shown here is derived from an EMBL/GenBank/DDBJ whole genome shotgun (WGS) entry which is preliminary data.</text>
</comment>
<evidence type="ECO:0000256" key="2">
    <source>
        <dbReference type="ARBA" id="ARBA00022475"/>
    </source>
</evidence>
<evidence type="ECO:0000256" key="4">
    <source>
        <dbReference type="ARBA" id="ARBA00022679"/>
    </source>
</evidence>
<feature type="transmembrane region" description="Helical" evidence="7">
    <location>
        <begin position="20"/>
        <end position="45"/>
    </location>
</feature>
<dbReference type="GO" id="GO:0009247">
    <property type="term" value="P:glycolipid biosynthetic process"/>
    <property type="evidence" value="ECO:0007669"/>
    <property type="project" value="UniProtKB-ARBA"/>
</dbReference>
<keyword evidence="7" id="KW-1133">Transmembrane helix</keyword>
<evidence type="ECO:0000256" key="6">
    <source>
        <dbReference type="ARBA" id="ARBA00023315"/>
    </source>
</evidence>
<keyword evidence="4 8" id="KW-0808">Transferase</keyword>
<dbReference type="OrthoDB" id="9801955at2"/>
<gene>
    <name evidence="8" type="ORF">EZ444_22655</name>
</gene>
<dbReference type="PANTHER" id="PTHR30606:SF10">
    <property type="entry name" value="PHOSPHATIDYLINOSITOL MANNOSIDE ACYLTRANSFERASE"/>
    <property type="match status" value="1"/>
</dbReference>
<keyword evidence="9" id="KW-1185">Reference proteome</keyword>
<name>A0A4R0ML94_9SPHI</name>
<reference evidence="8 9" key="1">
    <citation type="submission" date="2019-02" db="EMBL/GenBank/DDBJ databases">
        <title>Pedobacter sp. RP-3-8 sp. nov., isolated from Arctic soil.</title>
        <authorList>
            <person name="Dahal R.H."/>
        </authorList>
    </citation>
    <scope>NUCLEOTIDE SEQUENCE [LARGE SCALE GENOMIC DNA]</scope>
    <source>
        <strain evidence="8 9">RP-3-8</strain>
    </source>
</reference>
<dbReference type="GO" id="GO:0005886">
    <property type="term" value="C:plasma membrane"/>
    <property type="evidence" value="ECO:0007669"/>
    <property type="project" value="UniProtKB-SubCell"/>
</dbReference>
<dbReference type="Proteomes" id="UP000291117">
    <property type="component" value="Unassembled WGS sequence"/>
</dbReference>
<proteinExistence type="predicted"/>
<dbReference type="GO" id="GO:0016746">
    <property type="term" value="F:acyltransferase activity"/>
    <property type="evidence" value="ECO:0007669"/>
    <property type="project" value="UniProtKB-KW"/>
</dbReference>
<dbReference type="CDD" id="cd07984">
    <property type="entry name" value="LPLAT_LABLAT-like"/>
    <property type="match status" value="1"/>
</dbReference>
<evidence type="ECO:0000256" key="1">
    <source>
        <dbReference type="ARBA" id="ARBA00004533"/>
    </source>
</evidence>
<evidence type="ECO:0000256" key="5">
    <source>
        <dbReference type="ARBA" id="ARBA00023136"/>
    </source>
</evidence>
<dbReference type="PANTHER" id="PTHR30606">
    <property type="entry name" value="LIPID A BIOSYNTHESIS LAUROYL ACYLTRANSFERASE"/>
    <property type="match status" value="1"/>
</dbReference>
<dbReference type="Pfam" id="PF03279">
    <property type="entry name" value="Lip_A_acyltrans"/>
    <property type="match status" value="1"/>
</dbReference>
<keyword evidence="7" id="KW-0812">Transmembrane</keyword>
<comment type="subcellular location">
    <subcellularLocation>
        <location evidence="1">Cell inner membrane</location>
    </subcellularLocation>
</comment>
<evidence type="ECO:0000256" key="7">
    <source>
        <dbReference type="SAM" id="Phobius"/>
    </source>
</evidence>
<evidence type="ECO:0000313" key="9">
    <source>
        <dbReference type="Proteomes" id="UP000291117"/>
    </source>
</evidence>
<protein>
    <submittedName>
        <fullName evidence="8">Lipid A biosynthesis acyltransferase</fullName>
    </submittedName>
</protein>